<proteinExistence type="predicted"/>
<dbReference type="Proteomes" id="UP000309997">
    <property type="component" value="Unassembled WGS sequence"/>
</dbReference>
<evidence type="ECO:0000313" key="1">
    <source>
        <dbReference type="EMBL" id="KAL3580741.1"/>
    </source>
</evidence>
<name>A0ACC4BRB6_POPAL</name>
<reference evidence="1 2" key="1">
    <citation type="journal article" date="2024" name="Plant Biotechnol. J.">
        <title>Genome and CRISPR/Cas9 system of a widespread forest tree (Populus alba) in the world.</title>
        <authorList>
            <person name="Liu Y.J."/>
            <person name="Jiang P.F."/>
            <person name="Han X.M."/>
            <person name="Li X.Y."/>
            <person name="Wang H.M."/>
            <person name="Wang Y.J."/>
            <person name="Wang X.X."/>
            <person name="Zeng Q.Y."/>
        </authorList>
    </citation>
    <scope>NUCLEOTIDE SEQUENCE [LARGE SCALE GENOMIC DNA]</scope>
    <source>
        <strain evidence="2">cv. PAL-ZL1</strain>
    </source>
</reference>
<evidence type="ECO:0000313" key="2">
    <source>
        <dbReference type="Proteomes" id="UP000309997"/>
    </source>
</evidence>
<dbReference type="EMBL" id="RCHU02000009">
    <property type="protein sequence ID" value="KAL3580741.1"/>
    <property type="molecule type" value="Genomic_DNA"/>
</dbReference>
<gene>
    <name evidence="1" type="ORF">D5086_018576</name>
</gene>
<comment type="caution">
    <text evidence="1">The sequence shown here is derived from an EMBL/GenBank/DDBJ whole genome shotgun (WGS) entry which is preliminary data.</text>
</comment>
<sequence length="238" mass="27019">MELSKSQTLTLTHISTLTFINQRGHRQFLGFFGHELMRPPGGGGRLFRYRGRKLRVQRDRNHRIDLHKEAPQAESKESVDKASENSHKLEEKETRAQFQETTSLYGSSLSTETVVESSGATFAALMFVFTWLLKKLKSVVGESGSDLPLIFPTKMAELTQEKSVEGTESGSELSSESLILAINYEAISEPIREDFYTFYIRGEPISGRICIKFRFKRSIFPHASLLKSKRSSSLRILH</sequence>
<accession>A0ACC4BRB6</accession>
<keyword evidence="2" id="KW-1185">Reference proteome</keyword>
<organism evidence="1 2">
    <name type="scientific">Populus alba</name>
    <name type="common">White poplar</name>
    <dbReference type="NCBI Taxonomy" id="43335"/>
    <lineage>
        <taxon>Eukaryota</taxon>
        <taxon>Viridiplantae</taxon>
        <taxon>Streptophyta</taxon>
        <taxon>Embryophyta</taxon>
        <taxon>Tracheophyta</taxon>
        <taxon>Spermatophyta</taxon>
        <taxon>Magnoliopsida</taxon>
        <taxon>eudicotyledons</taxon>
        <taxon>Gunneridae</taxon>
        <taxon>Pentapetalae</taxon>
        <taxon>rosids</taxon>
        <taxon>fabids</taxon>
        <taxon>Malpighiales</taxon>
        <taxon>Salicaceae</taxon>
        <taxon>Saliceae</taxon>
        <taxon>Populus</taxon>
    </lineage>
</organism>
<protein>
    <submittedName>
        <fullName evidence="1">Uncharacterized protein</fullName>
    </submittedName>
</protein>